<dbReference type="Gene3D" id="2.130.10.10">
    <property type="entry name" value="YVTN repeat-like/Quinoprotein amine dehydrogenase"/>
    <property type="match status" value="1"/>
</dbReference>
<dbReference type="GO" id="GO:0000398">
    <property type="term" value="P:mRNA splicing, via spliceosome"/>
    <property type="evidence" value="ECO:0007669"/>
    <property type="project" value="InterPro"/>
</dbReference>
<evidence type="ECO:0000313" key="12">
    <source>
        <dbReference type="Proteomes" id="UP000002009"/>
    </source>
</evidence>
<feature type="repeat" description="WD" evidence="9">
    <location>
        <begin position="576"/>
        <end position="609"/>
    </location>
</feature>
<dbReference type="InterPro" id="IPR015943">
    <property type="entry name" value="WD40/YVTN_repeat-like_dom_sf"/>
</dbReference>
<dbReference type="CDD" id="cd00200">
    <property type="entry name" value="WD40"/>
    <property type="match status" value="1"/>
</dbReference>
<dbReference type="SMART" id="SM00320">
    <property type="entry name" value="WD40"/>
    <property type="match status" value="7"/>
</dbReference>
<dbReference type="OrthoDB" id="10257301at2759"/>
<feature type="repeat" description="WD" evidence="9">
    <location>
        <begin position="444"/>
        <end position="476"/>
    </location>
</feature>
<dbReference type="PANTHER" id="PTHR43979:SF1">
    <property type="entry name" value="PRE-MRNA-PROCESSING FACTOR 17"/>
    <property type="match status" value="1"/>
</dbReference>
<organism evidence="11 12">
    <name type="scientific">Micromonas commoda (strain RCC299 / NOUM17 / CCMP2709)</name>
    <name type="common">Picoplanktonic green alga</name>
    <dbReference type="NCBI Taxonomy" id="296587"/>
    <lineage>
        <taxon>Eukaryota</taxon>
        <taxon>Viridiplantae</taxon>
        <taxon>Chlorophyta</taxon>
        <taxon>Mamiellophyceae</taxon>
        <taxon>Mamiellales</taxon>
        <taxon>Mamiellaceae</taxon>
        <taxon>Micromonas</taxon>
    </lineage>
</organism>
<dbReference type="PROSITE" id="PS50082">
    <property type="entry name" value="WD_REPEATS_2"/>
    <property type="match status" value="5"/>
</dbReference>
<dbReference type="InterPro" id="IPR020472">
    <property type="entry name" value="WD40_PAC1"/>
</dbReference>
<keyword evidence="12" id="KW-1185">Reference proteome</keyword>
<dbReference type="GeneID" id="8244786"/>
<dbReference type="KEGG" id="mis:MICPUN_59865"/>
<dbReference type="GO" id="GO:0071013">
    <property type="term" value="C:catalytic step 2 spliceosome"/>
    <property type="evidence" value="ECO:0007669"/>
    <property type="project" value="InterPro"/>
</dbReference>
<evidence type="ECO:0000256" key="9">
    <source>
        <dbReference type="PROSITE-ProRule" id="PRU00221"/>
    </source>
</evidence>
<proteinExistence type="predicted"/>
<keyword evidence="4" id="KW-0747">Spliceosome</keyword>
<dbReference type="Proteomes" id="UP000002009">
    <property type="component" value="Chromosome 7"/>
</dbReference>
<name>C1E9W7_MICCC</name>
<dbReference type="FunFam" id="2.130.10.10:FF:000034">
    <property type="entry name" value="Pre-mRNA-processing factor 17, putative"/>
    <property type="match status" value="1"/>
</dbReference>
<evidence type="ECO:0000256" key="3">
    <source>
        <dbReference type="ARBA" id="ARBA00022664"/>
    </source>
</evidence>
<dbReference type="InterPro" id="IPR036322">
    <property type="entry name" value="WD40_repeat_dom_sf"/>
</dbReference>
<dbReference type="SUPFAM" id="SSF50978">
    <property type="entry name" value="WD40 repeat-like"/>
    <property type="match status" value="1"/>
</dbReference>
<dbReference type="AlphaFoldDB" id="C1E9W7"/>
<dbReference type="InParanoid" id="C1E9W7"/>
<dbReference type="InterPro" id="IPR001680">
    <property type="entry name" value="WD40_rpt"/>
</dbReference>
<comment type="subcellular location">
    <subcellularLocation>
        <location evidence="1">Nucleus</location>
    </subcellularLocation>
</comment>
<dbReference type="FunCoup" id="C1E9W7">
    <property type="interactions" value="1717"/>
</dbReference>
<evidence type="ECO:0000256" key="5">
    <source>
        <dbReference type="ARBA" id="ARBA00022737"/>
    </source>
</evidence>
<feature type="repeat" description="WD" evidence="9">
    <location>
        <begin position="316"/>
        <end position="350"/>
    </location>
</feature>
<keyword evidence="2 9" id="KW-0853">WD repeat</keyword>
<evidence type="ECO:0000256" key="1">
    <source>
        <dbReference type="ARBA" id="ARBA00004123"/>
    </source>
</evidence>
<feature type="compositionally biased region" description="Gly residues" evidence="10">
    <location>
        <begin position="259"/>
        <end position="272"/>
    </location>
</feature>
<dbReference type="PRINTS" id="PR00320">
    <property type="entry name" value="GPROTEINBRPT"/>
</dbReference>
<reference evidence="11 12" key="1">
    <citation type="journal article" date="2009" name="Science">
        <title>Green evolution and dynamic adaptations revealed by genomes of the marine picoeukaryotes Micromonas.</title>
        <authorList>
            <person name="Worden A.Z."/>
            <person name="Lee J.H."/>
            <person name="Mock T."/>
            <person name="Rouze P."/>
            <person name="Simmons M.P."/>
            <person name="Aerts A.L."/>
            <person name="Allen A.E."/>
            <person name="Cuvelier M.L."/>
            <person name="Derelle E."/>
            <person name="Everett M.V."/>
            <person name="Foulon E."/>
            <person name="Grimwood J."/>
            <person name="Gundlach H."/>
            <person name="Henrissat B."/>
            <person name="Napoli C."/>
            <person name="McDonald S.M."/>
            <person name="Parker M.S."/>
            <person name="Rombauts S."/>
            <person name="Salamov A."/>
            <person name="Von Dassow P."/>
            <person name="Badger J.H."/>
            <person name="Coutinho P.M."/>
            <person name="Demir E."/>
            <person name="Dubchak I."/>
            <person name="Gentemann C."/>
            <person name="Eikrem W."/>
            <person name="Gready J.E."/>
            <person name="John U."/>
            <person name="Lanier W."/>
            <person name="Lindquist E.A."/>
            <person name="Lucas S."/>
            <person name="Mayer K.F."/>
            <person name="Moreau H."/>
            <person name="Not F."/>
            <person name="Otillar R."/>
            <person name="Panaud O."/>
            <person name="Pangilinan J."/>
            <person name="Paulsen I."/>
            <person name="Piegu B."/>
            <person name="Poliakov A."/>
            <person name="Robbens S."/>
            <person name="Schmutz J."/>
            <person name="Toulza E."/>
            <person name="Wyss T."/>
            <person name="Zelensky A."/>
            <person name="Zhou K."/>
            <person name="Armbrust E.V."/>
            <person name="Bhattacharya D."/>
            <person name="Goodenough U.W."/>
            <person name="Van de Peer Y."/>
            <person name="Grigoriev I.V."/>
        </authorList>
    </citation>
    <scope>NUCLEOTIDE SEQUENCE [LARGE SCALE GENOMIC DNA]</scope>
    <source>
        <strain evidence="12">RCC299 / NOUM17</strain>
    </source>
</reference>
<dbReference type="Pfam" id="PF00400">
    <property type="entry name" value="WD40"/>
    <property type="match status" value="5"/>
</dbReference>
<dbReference type="PROSITE" id="PS00678">
    <property type="entry name" value="WD_REPEATS_1"/>
    <property type="match status" value="1"/>
</dbReference>
<gene>
    <name evidence="11" type="ORF">MICPUN_59865</name>
</gene>
<dbReference type="eggNOG" id="KOG0282">
    <property type="taxonomic scope" value="Eukaryota"/>
</dbReference>
<keyword evidence="5" id="KW-0677">Repeat</keyword>
<dbReference type="RefSeq" id="XP_002503847.1">
    <property type="nucleotide sequence ID" value="XM_002503801.1"/>
</dbReference>
<keyword evidence="3" id="KW-0507">mRNA processing</keyword>
<evidence type="ECO:0000256" key="4">
    <source>
        <dbReference type="ARBA" id="ARBA00022728"/>
    </source>
</evidence>
<feature type="region of interest" description="Disordered" evidence="10">
    <location>
        <begin position="242"/>
        <end position="278"/>
    </location>
</feature>
<dbReference type="InterPro" id="IPR032847">
    <property type="entry name" value="PRPF17"/>
</dbReference>
<protein>
    <recommendedName>
        <fullName evidence="8">Pre-mRNA-processing factor 17</fullName>
    </recommendedName>
</protein>
<sequence length="609" mass="66330">MDLLAQYSDASGEGGAGDGDTDDDVATTAAMLRAKHAVPDLAPRVNDAGLAVAGEGGDARLVSLASTRDMHDPARKKIYYNVKYDDLHEPIAGPAHPFNPAGASRQMRNHATGHVEWAHVNKHAFDEQFQTFNALGYAVAPDGSAYVGDAAAIAAHAGETVFTSTAAKRRKVRDEVLAAAVAADPGAGGGPGVAALARDRSAWAPARDATKPLTVDELTEEAKEYVLWHAARREANLRRKGRLKDEEGGAGGGEDEDGAGVGGGGGGGGAGPAGEKSFFHGKEERNYAGESWLAPPKDRKKENDHCYAPKRLIHTWSGHTKGVQAIRFFPRHGHLILSAGMDSKIKIWDVHNTGKCMRTYLGHDKAVKDINFTSDGARFVSSSHDKKIKLWDTETGKVISTFTSGKMAYAAVLHPEKQNILMAAQSDKKIVQYDMNTGDVVQEYDQHLGAVNTVTFVDEGRRFVTTSDDKSMRVWEFGIPVVMKYIADPSMHSMPAVTLSPNQQWLACQSLDNQIMIYSAKDRFRLNTKKRFVGHANGGYACQPNFSPDGRFLMSGDADGKCIFWDWKSRRIFKTLKAHDKVTIGCEWHPLETSKVATCSWDGTIKYWD</sequence>
<dbReference type="GO" id="GO:0003729">
    <property type="term" value="F:mRNA binding"/>
    <property type="evidence" value="ECO:0007669"/>
    <property type="project" value="TreeGrafter"/>
</dbReference>
<evidence type="ECO:0000256" key="6">
    <source>
        <dbReference type="ARBA" id="ARBA00023187"/>
    </source>
</evidence>
<evidence type="ECO:0000256" key="10">
    <source>
        <dbReference type="SAM" id="MobiDB-lite"/>
    </source>
</evidence>
<evidence type="ECO:0000313" key="11">
    <source>
        <dbReference type="EMBL" id="ACO65105.1"/>
    </source>
</evidence>
<accession>C1E9W7</accession>
<feature type="repeat" description="WD" evidence="9">
    <location>
        <begin position="360"/>
        <end position="401"/>
    </location>
</feature>
<dbReference type="OMA" id="CIDCAWH"/>
<evidence type="ECO:0000256" key="2">
    <source>
        <dbReference type="ARBA" id="ARBA00022574"/>
    </source>
</evidence>
<evidence type="ECO:0000256" key="8">
    <source>
        <dbReference type="ARBA" id="ARBA00068146"/>
    </source>
</evidence>
<keyword evidence="7" id="KW-0539">Nucleus</keyword>
<keyword evidence="6" id="KW-0508">mRNA splicing</keyword>
<dbReference type="InterPro" id="IPR019775">
    <property type="entry name" value="WD40_repeat_CS"/>
</dbReference>
<dbReference type="EMBL" id="CP001328">
    <property type="protein sequence ID" value="ACO65105.1"/>
    <property type="molecule type" value="Genomic_DNA"/>
</dbReference>
<dbReference type="PROSITE" id="PS50294">
    <property type="entry name" value="WD_REPEATS_REGION"/>
    <property type="match status" value="4"/>
</dbReference>
<dbReference type="STRING" id="296587.C1E9W7"/>
<dbReference type="PANTHER" id="PTHR43979">
    <property type="entry name" value="PRE-MRNA-PROCESSING FACTOR 17"/>
    <property type="match status" value="1"/>
</dbReference>
<feature type="repeat" description="WD" evidence="9">
    <location>
        <begin position="546"/>
        <end position="575"/>
    </location>
</feature>
<evidence type="ECO:0000256" key="7">
    <source>
        <dbReference type="ARBA" id="ARBA00023242"/>
    </source>
</evidence>